<feature type="domain" description="CBS" evidence="6">
    <location>
        <begin position="147"/>
        <end position="213"/>
    </location>
</feature>
<evidence type="ECO:0000313" key="7">
    <source>
        <dbReference type="EMBL" id="MFC4387206.1"/>
    </source>
</evidence>
<comment type="caution">
    <text evidence="7">The sequence shown here is derived from an EMBL/GenBank/DDBJ whole genome shotgun (WGS) entry which is preliminary data.</text>
</comment>
<dbReference type="Gene3D" id="1.10.10.10">
    <property type="entry name" value="Winged helix-like DNA-binding domain superfamily/Winged helix DNA-binding domain"/>
    <property type="match status" value="1"/>
</dbReference>
<dbReference type="Pfam" id="PF00571">
    <property type="entry name" value="CBS"/>
    <property type="match status" value="2"/>
</dbReference>
<dbReference type="InterPro" id="IPR036388">
    <property type="entry name" value="WH-like_DNA-bd_sf"/>
</dbReference>
<reference evidence="8" key="1">
    <citation type="journal article" date="2019" name="Int. J. Syst. Evol. Microbiol.">
        <title>The Global Catalogue of Microorganisms (GCM) 10K type strain sequencing project: providing services to taxonomists for standard genome sequencing and annotation.</title>
        <authorList>
            <consortium name="The Broad Institute Genomics Platform"/>
            <consortium name="The Broad Institute Genome Sequencing Center for Infectious Disease"/>
            <person name="Wu L."/>
            <person name="Ma J."/>
        </authorList>
    </citation>
    <scope>NUCLEOTIDE SEQUENCE [LARGE SCALE GENOMIC DNA]</scope>
    <source>
        <strain evidence="8">KACC 14058</strain>
    </source>
</reference>
<sequence>MIDFTKRQQEIIEILKKHEPITAEQIAEMLGVSKGTIRSDLAVLVMTGNIEAKPKVGYFLGKRSLNRLERSDWWHTTPVKDIQSVAITIQATTTVNDAVISLFLEDVGTLVVVDENQILAGIVSRKDLLKVTLGNAQAQAMPIQLVMTKRPKIYTVSPDDSVYEAARKLIYYQIDSLPVVKAVNENNPQALKVVGRITKTNIVKSLIEVESDA</sequence>
<dbReference type="PROSITE" id="PS51000">
    <property type="entry name" value="HTH_DEOR_2"/>
    <property type="match status" value="1"/>
</dbReference>
<gene>
    <name evidence="7" type="ORF">ACFOZ1_05215</name>
</gene>
<feature type="domain" description="HTH deoR-type" evidence="5">
    <location>
        <begin position="4"/>
        <end position="65"/>
    </location>
</feature>
<evidence type="ECO:0000256" key="1">
    <source>
        <dbReference type="ARBA" id="ARBA00023015"/>
    </source>
</evidence>
<dbReference type="PANTHER" id="PTHR43080">
    <property type="entry name" value="CBS DOMAIN-CONTAINING PROTEIN CBSX3, MITOCHONDRIAL"/>
    <property type="match status" value="1"/>
</dbReference>
<dbReference type="PIRSF" id="PIRSF026546">
    <property type="entry name" value="UCP026546_CBS_YqzB"/>
    <property type="match status" value="1"/>
</dbReference>
<feature type="domain" description="CBS" evidence="6">
    <location>
        <begin position="82"/>
        <end position="139"/>
    </location>
</feature>
<dbReference type="SUPFAM" id="SSF46785">
    <property type="entry name" value="Winged helix' DNA-binding domain"/>
    <property type="match status" value="1"/>
</dbReference>
<dbReference type="SMART" id="SM00420">
    <property type="entry name" value="HTH_DEOR"/>
    <property type="match status" value="1"/>
</dbReference>
<name>A0ABV8VVV1_9BACI</name>
<organism evidence="7 8">
    <name type="scientific">Gracilibacillus marinus</name>
    <dbReference type="NCBI Taxonomy" id="630535"/>
    <lineage>
        <taxon>Bacteria</taxon>
        <taxon>Bacillati</taxon>
        <taxon>Bacillota</taxon>
        <taxon>Bacilli</taxon>
        <taxon>Bacillales</taxon>
        <taxon>Bacillaceae</taxon>
        <taxon>Gracilibacillus</taxon>
    </lineage>
</organism>
<protein>
    <submittedName>
        <fullName evidence="7">Helix-turn-helix transcriptional regulator</fullName>
    </submittedName>
</protein>
<keyword evidence="2 4" id="KW-0129">CBS domain</keyword>
<dbReference type="RefSeq" id="WP_390196696.1">
    <property type="nucleotide sequence ID" value="NZ_JBHSDV010000001.1"/>
</dbReference>
<dbReference type="InterPro" id="IPR036390">
    <property type="entry name" value="WH_DNA-bd_sf"/>
</dbReference>
<dbReference type="EMBL" id="JBHSDV010000001">
    <property type="protein sequence ID" value="MFC4387206.1"/>
    <property type="molecule type" value="Genomic_DNA"/>
</dbReference>
<dbReference type="Gene3D" id="3.10.580.10">
    <property type="entry name" value="CBS-domain"/>
    <property type="match status" value="1"/>
</dbReference>
<evidence type="ECO:0000256" key="4">
    <source>
        <dbReference type="PROSITE-ProRule" id="PRU00703"/>
    </source>
</evidence>
<keyword evidence="1" id="KW-0805">Transcription regulation</keyword>
<evidence type="ECO:0000259" key="5">
    <source>
        <dbReference type="PROSITE" id="PS51000"/>
    </source>
</evidence>
<keyword evidence="8" id="KW-1185">Reference proteome</keyword>
<accession>A0ABV8VVV1</accession>
<dbReference type="SUPFAM" id="SSF54631">
    <property type="entry name" value="CBS-domain pair"/>
    <property type="match status" value="1"/>
</dbReference>
<dbReference type="InterPro" id="IPR001034">
    <property type="entry name" value="DeoR_HTH"/>
</dbReference>
<dbReference type="PANTHER" id="PTHR43080:SF2">
    <property type="entry name" value="CBS DOMAIN-CONTAINING PROTEIN"/>
    <property type="match status" value="1"/>
</dbReference>
<proteinExistence type="predicted"/>
<keyword evidence="3" id="KW-0804">Transcription</keyword>
<dbReference type="InterPro" id="IPR046342">
    <property type="entry name" value="CBS_dom_sf"/>
</dbReference>
<evidence type="ECO:0000313" key="8">
    <source>
        <dbReference type="Proteomes" id="UP001595880"/>
    </source>
</evidence>
<evidence type="ECO:0000256" key="3">
    <source>
        <dbReference type="ARBA" id="ARBA00023163"/>
    </source>
</evidence>
<dbReference type="SMART" id="SM00116">
    <property type="entry name" value="CBS"/>
    <property type="match status" value="2"/>
</dbReference>
<dbReference type="InterPro" id="IPR016842">
    <property type="entry name" value="UCP026546_HTH-CBS"/>
</dbReference>
<dbReference type="InterPro" id="IPR013196">
    <property type="entry name" value="HTH_11"/>
</dbReference>
<evidence type="ECO:0000259" key="6">
    <source>
        <dbReference type="PROSITE" id="PS51371"/>
    </source>
</evidence>
<dbReference type="CDD" id="cd04617">
    <property type="entry name" value="CBS_pair_CcpN"/>
    <property type="match status" value="1"/>
</dbReference>
<dbReference type="Pfam" id="PF08279">
    <property type="entry name" value="HTH_11"/>
    <property type="match status" value="1"/>
</dbReference>
<dbReference type="PROSITE" id="PS51371">
    <property type="entry name" value="CBS"/>
    <property type="match status" value="2"/>
</dbReference>
<evidence type="ECO:0000256" key="2">
    <source>
        <dbReference type="ARBA" id="ARBA00023122"/>
    </source>
</evidence>
<dbReference type="InterPro" id="IPR000644">
    <property type="entry name" value="CBS_dom"/>
</dbReference>
<dbReference type="Proteomes" id="UP001595880">
    <property type="component" value="Unassembled WGS sequence"/>
</dbReference>
<dbReference type="InterPro" id="IPR051257">
    <property type="entry name" value="Diverse_CBS-Domain"/>
</dbReference>